<evidence type="ECO:0000256" key="3">
    <source>
        <dbReference type="ARBA" id="ARBA00022741"/>
    </source>
</evidence>
<evidence type="ECO:0000256" key="1">
    <source>
        <dbReference type="ARBA" id="ARBA00022527"/>
    </source>
</evidence>
<reference evidence="7" key="3">
    <citation type="submission" date="2015-02" db="UniProtKB">
        <authorList>
            <consortium name="EnsemblProtists"/>
        </authorList>
    </citation>
    <scope>IDENTIFICATION</scope>
    <source>
        <strain evidence="7">DAOM BR144</strain>
    </source>
</reference>
<dbReference type="PROSITE" id="PS50011">
    <property type="entry name" value="PROTEIN_KINASE_DOM"/>
    <property type="match status" value="1"/>
</dbReference>
<dbReference type="GO" id="GO:0005524">
    <property type="term" value="F:ATP binding"/>
    <property type="evidence" value="ECO:0007669"/>
    <property type="project" value="UniProtKB-KW"/>
</dbReference>
<reference evidence="8" key="2">
    <citation type="submission" date="2010-04" db="EMBL/GenBank/DDBJ databases">
        <authorList>
            <person name="Buell R."/>
            <person name="Hamilton J."/>
            <person name="Hostetler J."/>
        </authorList>
    </citation>
    <scope>NUCLEOTIDE SEQUENCE [LARGE SCALE GENOMIC DNA]</scope>
    <source>
        <strain evidence="8">DAOM:BR144</strain>
    </source>
</reference>
<feature type="domain" description="Protein kinase" evidence="6">
    <location>
        <begin position="1"/>
        <end position="137"/>
    </location>
</feature>
<keyword evidence="8" id="KW-1185">Reference proteome</keyword>
<protein>
    <recommendedName>
        <fullName evidence="6">Protein kinase domain-containing protein</fullName>
    </recommendedName>
</protein>
<dbReference type="Pfam" id="PF07714">
    <property type="entry name" value="PK_Tyr_Ser-Thr"/>
    <property type="match status" value="1"/>
</dbReference>
<dbReference type="InterPro" id="IPR000719">
    <property type="entry name" value="Prot_kinase_dom"/>
</dbReference>
<dbReference type="VEuPathDB" id="FungiDB:PYU1_G003070"/>
<evidence type="ECO:0000256" key="4">
    <source>
        <dbReference type="ARBA" id="ARBA00022777"/>
    </source>
</evidence>
<organism evidence="7 8">
    <name type="scientific">Globisporangium ultimum (strain ATCC 200006 / CBS 805.95 / DAOM BR144)</name>
    <name type="common">Pythium ultimum</name>
    <dbReference type="NCBI Taxonomy" id="431595"/>
    <lineage>
        <taxon>Eukaryota</taxon>
        <taxon>Sar</taxon>
        <taxon>Stramenopiles</taxon>
        <taxon>Oomycota</taxon>
        <taxon>Peronosporomycetes</taxon>
        <taxon>Pythiales</taxon>
        <taxon>Pythiaceae</taxon>
        <taxon>Globisporangium</taxon>
    </lineage>
</organism>
<keyword evidence="2" id="KW-0808">Transferase</keyword>
<keyword evidence="1" id="KW-0723">Serine/threonine-protein kinase</keyword>
<dbReference type="PANTHER" id="PTHR24346">
    <property type="entry name" value="MAP/MICROTUBULE AFFINITY-REGULATING KINASE"/>
    <property type="match status" value="1"/>
</dbReference>
<dbReference type="Proteomes" id="UP000019132">
    <property type="component" value="Unassembled WGS sequence"/>
</dbReference>
<dbReference type="AlphaFoldDB" id="K3WDN3"/>
<dbReference type="InParanoid" id="K3WDN3"/>
<dbReference type="EnsemblProtists" id="PYU1_T003074">
    <property type="protein sequence ID" value="PYU1_T003074"/>
    <property type="gene ID" value="PYU1_G003070"/>
</dbReference>
<evidence type="ECO:0000256" key="2">
    <source>
        <dbReference type="ARBA" id="ARBA00022679"/>
    </source>
</evidence>
<name>K3WDN3_GLOUD</name>
<sequence>MGSVEHVRSGCFLTDVSKWYALTDHPHALKLYGACHVGSQAFLVAEHANCWDLLIFLGAFGKFRSPASYNAKVRDLFHQASHRLASLHNQGIIHGHLRCSNLLVVDATIVKITDFGFDNIRSSIDALGHGAIRHELQ</sequence>
<dbReference type="HOGENOM" id="CLU_000288_7_22_1"/>
<keyword evidence="4" id="KW-0418">Kinase</keyword>
<dbReference type="GO" id="GO:0035556">
    <property type="term" value="P:intracellular signal transduction"/>
    <property type="evidence" value="ECO:0007669"/>
    <property type="project" value="TreeGrafter"/>
</dbReference>
<evidence type="ECO:0000313" key="7">
    <source>
        <dbReference type="EnsemblProtists" id="PYU1_T003074"/>
    </source>
</evidence>
<proteinExistence type="predicted"/>
<reference evidence="8" key="1">
    <citation type="journal article" date="2010" name="Genome Biol.">
        <title>Genome sequence of the necrotrophic plant pathogen Pythium ultimum reveals original pathogenicity mechanisms and effector repertoire.</title>
        <authorList>
            <person name="Levesque C.A."/>
            <person name="Brouwer H."/>
            <person name="Cano L."/>
            <person name="Hamilton J.P."/>
            <person name="Holt C."/>
            <person name="Huitema E."/>
            <person name="Raffaele S."/>
            <person name="Robideau G.P."/>
            <person name="Thines M."/>
            <person name="Win J."/>
            <person name="Zerillo M.M."/>
            <person name="Beakes G.W."/>
            <person name="Boore J.L."/>
            <person name="Busam D."/>
            <person name="Dumas B."/>
            <person name="Ferriera S."/>
            <person name="Fuerstenberg S.I."/>
            <person name="Gachon C.M."/>
            <person name="Gaulin E."/>
            <person name="Govers F."/>
            <person name="Grenville-Briggs L."/>
            <person name="Horner N."/>
            <person name="Hostetler J."/>
            <person name="Jiang R.H."/>
            <person name="Johnson J."/>
            <person name="Krajaejun T."/>
            <person name="Lin H."/>
            <person name="Meijer H.J."/>
            <person name="Moore B."/>
            <person name="Morris P."/>
            <person name="Phuntmart V."/>
            <person name="Puiu D."/>
            <person name="Shetty J."/>
            <person name="Stajich J.E."/>
            <person name="Tripathy S."/>
            <person name="Wawra S."/>
            <person name="van West P."/>
            <person name="Whitty B.R."/>
            <person name="Coutinho P.M."/>
            <person name="Henrissat B."/>
            <person name="Martin F."/>
            <person name="Thomas P.D."/>
            <person name="Tyler B.M."/>
            <person name="De Vries R.P."/>
            <person name="Kamoun S."/>
            <person name="Yandell M."/>
            <person name="Tisserat N."/>
            <person name="Buell C.R."/>
        </authorList>
    </citation>
    <scope>NUCLEOTIDE SEQUENCE</scope>
    <source>
        <strain evidence="8">DAOM:BR144</strain>
    </source>
</reference>
<evidence type="ECO:0000313" key="8">
    <source>
        <dbReference type="Proteomes" id="UP000019132"/>
    </source>
</evidence>
<dbReference type="GO" id="GO:0000226">
    <property type="term" value="P:microtubule cytoskeleton organization"/>
    <property type="evidence" value="ECO:0007669"/>
    <property type="project" value="TreeGrafter"/>
</dbReference>
<evidence type="ECO:0000256" key="5">
    <source>
        <dbReference type="ARBA" id="ARBA00022840"/>
    </source>
</evidence>
<evidence type="ECO:0000259" key="6">
    <source>
        <dbReference type="PROSITE" id="PS50011"/>
    </source>
</evidence>
<dbReference type="InterPro" id="IPR011009">
    <property type="entry name" value="Kinase-like_dom_sf"/>
</dbReference>
<dbReference type="GO" id="GO:0050321">
    <property type="term" value="F:tau-protein kinase activity"/>
    <property type="evidence" value="ECO:0007669"/>
    <property type="project" value="TreeGrafter"/>
</dbReference>
<dbReference type="STRING" id="431595.K3WDN3"/>
<keyword evidence="5" id="KW-0067">ATP-binding</keyword>
<keyword evidence="3" id="KW-0547">Nucleotide-binding</keyword>
<dbReference type="SUPFAM" id="SSF56112">
    <property type="entry name" value="Protein kinase-like (PK-like)"/>
    <property type="match status" value="1"/>
</dbReference>
<dbReference type="PANTHER" id="PTHR24346:SF82">
    <property type="entry name" value="KP78A-RELATED"/>
    <property type="match status" value="1"/>
</dbReference>
<dbReference type="Gene3D" id="1.10.510.10">
    <property type="entry name" value="Transferase(Phosphotransferase) domain 1"/>
    <property type="match status" value="1"/>
</dbReference>
<dbReference type="InterPro" id="IPR001245">
    <property type="entry name" value="Ser-Thr/Tyr_kinase_cat_dom"/>
</dbReference>
<dbReference type="GO" id="GO:0005737">
    <property type="term" value="C:cytoplasm"/>
    <property type="evidence" value="ECO:0007669"/>
    <property type="project" value="TreeGrafter"/>
</dbReference>
<accession>K3WDN3</accession>
<dbReference type="EMBL" id="GL376628">
    <property type="status" value="NOT_ANNOTATED_CDS"/>
    <property type="molecule type" value="Genomic_DNA"/>
</dbReference>